<keyword evidence="4" id="KW-1185">Reference proteome</keyword>
<feature type="compositionally biased region" description="Pro residues" evidence="1">
    <location>
        <begin position="43"/>
        <end position="52"/>
    </location>
</feature>
<name>A0ABD5EM15_9ACTN</name>
<dbReference type="AlphaFoldDB" id="A0ABD5EM15"/>
<evidence type="ECO:0000313" key="4">
    <source>
        <dbReference type="Proteomes" id="UP001183535"/>
    </source>
</evidence>
<feature type="region of interest" description="Disordered" evidence="1">
    <location>
        <begin position="169"/>
        <end position="202"/>
    </location>
</feature>
<keyword evidence="2" id="KW-0812">Transmembrane</keyword>
<feature type="transmembrane region" description="Helical" evidence="2">
    <location>
        <begin position="237"/>
        <end position="256"/>
    </location>
</feature>
<feature type="transmembrane region" description="Helical" evidence="2">
    <location>
        <begin position="306"/>
        <end position="326"/>
    </location>
</feature>
<comment type="caution">
    <text evidence="3">The sequence shown here is derived from an EMBL/GenBank/DDBJ whole genome shotgun (WGS) entry which is preliminary data.</text>
</comment>
<keyword evidence="2" id="KW-0472">Membrane</keyword>
<feature type="transmembrane region" description="Helical" evidence="2">
    <location>
        <begin position="338"/>
        <end position="358"/>
    </location>
</feature>
<feature type="region of interest" description="Disordered" evidence="1">
    <location>
        <begin position="122"/>
        <end position="141"/>
    </location>
</feature>
<dbReference type="Proteomes" id="UP001183535">
    <property type="component" value="Unassembled WGS sequence"/>
</dbReference>
<feature type="transmembrane region" description="Helical" evidence="2">
    <location>
        <begin position="205"/>
        <end position="225"/>
    </location>
</feature>
<feature type="region of interest" description="Disordered" evidence="1">
    <location>
        <begin position="1"/>
        <end position="116"/>
    </location>
</feature>
<feature type="compositionally biased region" description="Pro residues" evidence="1">
    <location>
        <begin position="125"/>
        <end position="135"/>
    </location>
</feature>
<feature type="compositionally biased region" description="Basic and acidic residues" evidence="1">
    <location>
        <begin position="65"/>
        <end position="76"/>
    </location>
</feature>
<proteinExistence type="predicted"/>
<accession>A0ABD5EM15</accession>
<protein>
    <submittedName>
        <fullName evidence="3">Uncharacterized protein</fullName>
    </submittedName>
</protein>
<evidence type="ECO:0000256" key="2">
    <source>
        <dbReference type="SAM" id="Phobius"/>
    </source>
</evidence>
<feature type="compositionally biased region" description="Low complexity" evidence="1">
    <location>
        <begin position="1"/>
        <end position="23"/>
    </location>
</feature>
<sequence>MTHTSGTEETSGGESTPTGPESPVQLTPRSAGTSAAPDDTFIAPPPPPPSRPFPSDWDNFDFDENDGHHQEDREDAPPSSQPARHEPTGTEELRPPAGPPPAAKAPSAQAATDTPRLRIRDMLPFPKPASNPPEPECTHERTVPVHAQPYGELVAHLCVICDEQLEPEPPDAAGTPAQEPDVRPGAVAPTGKAPASSKSSTSTNYMRPILFTGTAAAVGYSIGAVDVLGECLYTADHGAVGIAGAILALGCGYGAWRLSGTHVVASILPGGLVGRAVVTAMGASYAPGIAHELVGVLGQYGHYAGLDPSGVALLVASTGMCGGLYWAIDRRFRYQPWFLRWLARIPLASALLAVVLYAPGPR</sequence>
<feature type="transmembrane region" description="Helical" evidence="2">
    <location>
        <begin position="263"/>
        <end position="286"/>
    </location>
</feature>
<keyword evidence="2" id="KW-1133">Transmembrane helix</keyword>
<reference evidence="4" key="1">
    <citation type="submission" date="2023-07" db="EMBL/GenBank/DDBJ databases">
        <title>30 novel species of actinomycetes from the DSMZ collection.</title>
        <authorList>
            <person name="Nouioui I."/>
        </authorList>
    </citation>
    <scope>NUCLEOTIDE SEQUENCE [LARGE SCALE GENOMIC DNA]</scope>
    <source>
        <strain evidence="4">DSM 41981</strain>
    </source>
</reference>
<organism evidence="3 4">
    <name type="scientific">Streptomyces doudnae</name>
    <dbReference type="NCBI Taxonomy" id="3075536"/>
    <lineage>
        <taxon>Bacteria</taxon>
        <taxon>Bacillati</taxon>
        <taxon>Actinomycetota</taxon>
        <taxon>Actinomycetes</taxon>
        <taxon>Kitasatosporales</taxon>
        <taxon>Streptomycetaceae</taxon>
        <taxon>Streptomyces</taxon>
    </lineage>
</organism>
<feature type="compositionally biased region" description="Polar residues" evidence="1">
    <location>
        <begin position="24"/>
        <end position="33"/>
    </location>
</feature>
<evidence type="ECO:0000256" key="1">
    <source>
        <dbReference type="SAM" id="MobiDB-lite"/>
    </source>
</evidence>
<evidence type="ECO:0000313" key="3">
    <source>
        <dbReference type="EMBL" id="MDT0435640.1"/>
    </source>
</evidence>
<dbReference type="EMBL" id="JAVRES010000004">
    <property type="protein sequence ID" value="MDT0435640.1"/>
    <property type="molecule type" value="Genomic_DNA"/>
</dbReference>
<dbReference type="RefSeq" id="WP_141721484.1">
    <property type="nucleotide sequence ID" value="NZ_JAVRES010000004.1"/>
</dbReference>
<feature type="compositionally biased region" description="Low complexity" evidence="1">
    <location>
        <begin position="188"/>
        <end position="202"/>
    </location>
</feature>
<feature type="compositionally biased region" description="Basic and acidic residues" evidence="1">
    <location>
        <begin position="83"/>
        <end position="94"/>
    </location>
</feature>
<gene>
    <name evidence="3" type="ORF">RM877_13190</name>
</gene>